<dbReference type="EMBL" id="JAEVFJ010000005">
    <property type="protein sequence ID" value="KAH8104513.1"/>
    <property type="molecule type" value="Genomic_DNA"/>
</dbReference>
<dbReference type="OrthoDB" id="2750083at2759"/>
<name>A0A8K0UTV3_9AGAR</name>
<evidence type="ECO:0008006" key="3">
    <source>
        <dbReference type="Google" id="ProtNLM"/>
    </source>
</evidence>
<protein>
    <recommendedName>
        <fullName evidence="3">F-box domain-containing protein</fullName>
    </recommendedName>
</protein>
<evidence type="ECO:0000313" key="2">
    <source>
        <dbReference type="Proteomes" id="UP000813824"/>
    </source>
</evidence>
<keyword evidence="2" id="KW-1185">Reference proteome</keyword>
<comment type="caution">
    <text evidence="1">The sequence shown here is derived from an EMBL/GenBank/DDBJ whole genome shotgun (WGS) entry which is preliminary data.</text>
</comment>
<proteinExistence type="predicted"/>
<dbReference type="Proteomes" id="UP000813824">
    <property type="component" value="Unassembled WGS sequence"/>
</dbReference>
<dbReference type="AlphaFoldDB" id="A0A8K0UTV3"/>
<sequence>MAKVAAYGQHHLGRNIHNAFDHSNQNHELRYKHVALKPPSDESRSGVRQSRSGQTRPYTILDQFWSSRIVLTTMSDSLQSTADSPVRIARSFSSDGLKLPFDILIELAHHMHDPFSKADLYSLMYTCRTLYEACTAVLLSEKICVGHNILRLALFCRFVLKEQSRALHIRNLQIHPYDTHRFSSDIIARVLDALAVVIHRARNLEVLELNVAENTLWWSPRLGSAISSLTKLKEISFNGIGTRVQVALMRMRSPVVSATLVYADEEKLLDATADTAIVEPDVTKPLQNFQQTLTSLHVTCYNGFDWDFSAGSFPHVKKLEIVSGTSYVILISFMLAFPNVSTFVWRDHRAYNGVDDNRIDESRAASLPHARGRWPALDILNATVFSCYHVGLASRVRQWIVGELDAASIAHFHAVIGLLRPFTIQLSATAALFEDDDAALRLFPTSDVQRLTLNVDLDRGEPTKAQHIMQETLPRSLQSMPLTLLVLTYQHNIPWRSDGQGAVKLITSSALEIDSDEEDADEPFSFVPYEDFTAFDPIRDYLDNTAFITNAYALASCIPTLEHIYLSVELRVPGMQRDITVLTSVLRDEQGSVELKVLSEEKEESRSLLHDSEATAGSC</sequence>
<gene>
    <name evidence="1" type="ORF">BXZ70DRAFT_591466</name>
</gene>
<evidence type="ECO:0000313" key="1">
    <source>
        <dbReference type="EMBL" id="KAH8104513.1"/>
    </source>
</evidence>
<organism evidence="1 2">
    <name type="scientific">Cristinia sonorae</name>
    <dbReference type="NCBI Taxonomy" id="1940300"/>
    <lineage>
        <taxon>Eukaryota</taxon>
        <taxon>Fungi</taxon>
        <taxon>Dikarya</taxon>
        <taxon>Basidiomycota</taxon>
        <taxon>Agaricomycotina</taxon>
        <taxon>Agaricomycetes</taxon>
        <taxon>Agaricomycetidae</taxon>
        <taxon>Agaricales</taxon>
        <taxon>Pleurotineae</taxon>
        <taxon>Stephanosporaceae</taxon>
        <taxon>Cristinia</taxon>
    </lineage>
</organism>
<accession>A0A8K0UTV3</accession>
<reference evidence="1" key="1">
    <citation type="journal article" date="2021" name="New Phytol.">
        <title>Evolutionary innovations through gain and loss of genes in the ectomycorrhizal Boletales.</title>
        <authorList>
            <person name="Wu G."/>
            <person name="Miyauchi S."/>
            <person name="Morin E."/>
            <person name="Kuo A."/>
            <person name="Drula E."/>
            <person name="Varga T."/>
            <person name="Kohler A."/>
            <person name="Feng B."/>
            <person name="Cao Y."/>
            <person name="Lipzen A."/>
            <person name="Daum C."/>
            <person name="Hundley H."/>
            <person name="Pangilinan J."/>
            <person name="Johnson J."/>
            <person name="Barry K."/>
            <person name="LaButti K."/>
            <person name="Ng V."/>
            <person name="Ahrendt S."/>
            <person name="Min B."/>
            <person name="Choi I.G."/>
            <person name="Park H."/>
            <person name="Plett J.M."/>
            <person name="Magnuson J."/>
            <person name="Spatafora J.W."/>
            <person name="Nagy L.G."/>
            <person name="Henrissat B."/>
            <person name="Grigoriev I.V."/>
            <person name="Yang Z.L."/>
            <person name="Xu J."/>
            <person name="Martin F.M."/>
        </authorList>
    </citation>
    <scope>NUCLEOTIDE SEQUENCE</scope>
    <source>
        <strain evidence="1">KKN 215</strain>
    </source>
</reference>